<feature type="compositionally biased region" description="Basic and acidic residues" evidence="11">
    <location>
        <begin position="197"/>
        <end position="206"/>
    </location>
</feature>
<protein>
    <recommendedName>
        <fullName evidence="13">NAC domain-containing protein</fullName>
    </recommendedName>
</protein>
<organism evidence="14 15">
    <name type="scientific">Amborella trichopoda</name>
    <dbReference type="NCBI Taxonomy" id="13333"/>
    <lineage>
        <taxon>Eukaryota</taxon>
        <taxon>Viridiplantae</taxon>
        <taxon>Streptophyta</taxon>
        <taxon>Embryophyta</taxon>
        <taxon>Tracheophyta</taxon>
        <taxon>Spermatophyta</taxon>
        <taxon>Magnoliopsida</taxon>
        <taxon>Amborellales</taxon>
        <taxon>Amborellaceae</taxon>
        <taxon>Amborella</taxon>
    </lineage>
</organism>
<dbReference type="PANTHER" id="PTHR31744">
    <property type="entry name" value="PROTEIN CUP-SHAPED COTYLEDON 2-RELATED"/>
    <property type="match status" value="1"/>
</dbReference>
<evidence type="ECO:0000256" key="10">
    <source>
        <dbReference type="ARBA" id="ARBA00023242"/>
    </source>
</evidence>
<feature type="transmembrane region" description="Helical" evidence="12">
    <location>
        <begin position="545"/>
        <end position="566"/>
    </location>
</feature>
<evidence type="ECO:0000256" key="1">
    <source>
        <dbReference type="ARBA" id="ARBA00004123"/>
    </source>
</evidence>
<dbReference type="SUPFAM" id="SSF101941">
    <property type="entry name" value="NAC domain"/>
    <property type="match status" value="1"/>
</dbReference>
<reference evidence="15" key="1">
    <citation type="journal article" date="2013" name="Science">
        <title>The Amborella genome and the evolution of flowering plants.</title>
        <authorList>
            <consortium name="Amborella Genome Project"/>
        </authorList>
    </citation>
    <scope>NUCLEOTIDE SEQUENCE [LARGE SCALE GENOMIC DNA]</scope>
</reference>
<feature type="region of interest" description="Disordered" evidence="11">
    <location>
        <begin position="166"/>
        <end position="206"/>
    </location>
</feature>
<evidence type="ECO:0000256" key="8">
    <source>
        <dbReference type="ARBA" id="ARBA00023159"/>
    </source>
</evidence>
<dbReference type="GO" id="GO:0000976">
    <property type="term" value="F:transcription cis-regulatory region binding"/>
    <property type="evidence" value="ECO:0007669"/>
    <property type="project" value="UniProtKB-ARBA"/>
</dbReference>
<keyword evidence="10" id="KW-0539">Nucleus</keyword>
<dbReference type="GO" id="GO:0006355">
    <property type="term" value="P:regulation of DNA-templated transcription"/>
    <property type="evidence" value="ECO:0007669"/>
    <property type="project" value="InterPro"/>
</dbReference>
<feature type="compositionally biased region" description="Basic and acidic residues" evidence="11">
    <location>
        <begin position="166"/>
        <end position="180"/>
    </location>
</feature>
<evidence type="ECO:0000256" key="11">
    <source>
        <dbReference type="SAM" id="MobiDB-lite"/>
    </source>
</evidence>
<dbReference type="Gramene" id="ERN08121">
    <property type="protein sequence ID" value="ERN08121"/>
    <property type="gene ID" value="AMTR_s00018p00071850"/>
</dbReference>
<dbReference type="PANTHER" id="PTHR31744:SF216">
    <property type="entry name" value="NAC TRANSCRIPTION FACTOR"/>
    <property type="match status" value="1"/>
</dbReference>
<dbReference type="FunFam" id="2.170.150.80:FF:000002">
    <property type="entry name" value="Nac domain-containing protein 86"/>
    <property type="match status" value="1"/>
</dbReference>
<dbReference type="PROSITE" id="PS51005">
    <property type="entry name" value="NAC"/>
    <property type="match status" value="1"/>
</dbReference>
<gene>
    <name evidence="14" type="ORF">AMTR_s00018p00071850</name>
</gene>
<keyword evidence="8" id="KW-0010">Activator</keyword>
<dbReference type="Proteomes" id="UP000017836">
    <property type="component" value="Unassembled WGS sequence"/>
</dbReference>
<sequence length="567" mass="63464">MAAVSLESLPPGFRFRPSDEELVSYYLIRKINGGGGVDVIPEIDMCKCEPWDLPGKSIIKTEDPEWFFFCPRDRKYPNGRRSNRATEAGYWKATGKDRTIKSKSRRSLIGTKKTLVFYEGRAPHGKRTHWIMHEYRANGNALQDLNGSQDAYVLCRLFKKDGLNEKGNDPSYDVVERSDLSPDPSKSSPGGAVINGDHGEQLDQTSKLKVETNVQDTSSPEMTDSDYLNNLLEEFLAADDSLQPIESEQHYKGDEAQEASDLFRVLDYEPLALEKAIHMPPSSSFCSNPGTFDGEGFEASTGDLDGLGVVNLHNPSSVPSTEFFDDLFNFDEEGHVREWDGGHNPSLKIGHSQSGIVRRERQPGPRYNPPVLPFQGTASRRICLQMQSIGGALHEAEEEEEREKDRGTVRAVLQGLEYKTEIDTPPVIQFQGAEVEEGLQHESYPRVAQLARRRPKKKVLRRSPTRAMGSGPSEEGKVRETYMRPMSRMIHEPHSDAESSNKRGMVEQRLGALNVNVEEIDTNSSRGVTKPNRLRIPKSLKIGRAVALSVFAILLVTVLIFVKVFFA</sequence>
<evidence type="ECO:0000313" key="14">
    <source>
        <dbReference type="EMBL" id="ERN08121.1"/>
    </source>
</evidence>
<evidence type="ECO:0000256" key="3">
    <source>
        <dbReference type="ARBA" id="ARBA00022692"/>
    </source>
</evidence>
<keyword evidence="5" id="KW-0805">Transcription regulation</keyword>
<dbReference type="HOGENOM" id="CLU_019720_0_0_1"/>
<dbReference type="Gene3D" id="2.170.150.80">
    <property type="entry name" value="NAC domain"/>
    <property type="match status" value="1"/>
</dbReference>
<dbReference type="KEGG" id="atr:18436362"/>
<keyword evidence="6" id="KW-0238">DNA-binding</keyword>
<feature type="compositionally biased region" description="Basic residues" evidence="11">
    <location>
        <begin position="451"/>
        <end position="464"/>
    </location>
</feature>
<evidence type="ECO:0000313" key="15">
    <source>
        <dbReference type="Proteomes" id="UP000017836"/>
    </source>
</evidence>
<keyword evidence="7 12" id="KW-0472">Membrane</keyword>
<comment type="subcellular location">
    <subcellularLocation>
        <location evidence="2">Membrane</location>
        <topology evidence="2">Single-pass membrane protein</topology>
    </subcellularLocation>
    <subcellularLocation>
        <location evidence="1">Nucleus</location>
    </subcellularLocation>
</comment>
<keyword evidence="9" id="KW-0804">Transcription</keyword>
<evidence type="ECO:0000256" key="7">
    <source>
        <dbReference type="ARBA" id="ARBA00023136"/>
    </source>
</evidence>
<keyword evidence="3 12" id="KW-0812">Transmembrane</keyword>
<evidence type="ECO:0000256" key="9">
    <source>
        <dbReference type="ARBA" id="ARBA00023163"/>
    </source>
</evidence>
<dbReference type="eggNOG" id="ENOG502QQI4">
    <property type="taxonomic scope" value="Eukaryota"/>
</dbReference>
<evidence type="ECO:0000256" key="2">
    <source>
        <dbReference type="ARBA" id="ARBA00004167"/>
    </source>
</evidence>
<evidence type="ECO:0000256" key="5">
    <source>
        <dbReference type="ARBA" id="ARBA00023015"/>
    </source>
</evidence>
<evidence type="ECO:0000256" key="4">
    <source>
        <dbReference type="ARBA" id="ARBA00022989"/>
    </source>
</evidence>
<keyword evidence="4 12" id="KW-1133">Transmembrane helix</keyword>
<accession>W1PKD3</accession>
<proteinExistence type="predicted"/>
<dbReference type="GO" id="GO:0005634">
    <property type="term" value="C:nucleus"/>
    <property type="evidence" value="ECO:0007669"/>
    <property type="project" value="UniProtKB-SubCell"/>
</dbReference>
<evidence type="ECO:0000259" key="13">
    <source>
        <dbReference type="PROSITE" id="PS51005"/>
    </source>
</evidence>
<dbReference type="Pfam" id="PF02365">
    <property type="entry name" value="NAM"/>
    <property type="match status" value="1"/>
</dbReference>
<feature type="domain" description="NAC" evidence="13">
    <location>
        <begin position="9"/>
        <end position="160"/>
    </location>
</feature>
<evidence type="ECO:0000256" key="12">
    <source>
        <dbReference type="SAM" id="Phobius"/>
    </source>
</evidence>
<dbReference type="AlphaFoldDB" id="W1PKD3"/>
<dbReference type="InterPro" id="IPR003441">
    <property type="entry name" value="NAC-dom"/>
</dbReference>
<dbReference type="InterPro" id="IPR036093">
    <property type="entry name" value="NAC_dom_sf"/>
</dbReference>
<dbReference type="STRING" id="13333.W1PKD3"/>
<evidence type="ECO:0000256" key="6">
    <source>
        <dbReference type="ARBA" id="ARBA00023125"/>
    </source>
</evidence>
<keyword evidence="15" id="KW-1185">Reference proteome</keyword>
<dbReference type="GO" id="GO:0016020">
    <property type="term" value="C:membrane"/>
    <property type="evidence" value="ECO:0007669"/>
    <property type="project" value="UniProtKB-SubCell"/>
</dbReference>
<name>W1PKD3_AMBTC</name>
<feature type="region of interest" description="Disordered" evidence="11">
    <location>
        <begin position="448"/>
        <end position="477"/>
    </location>
</feature>
<dbReference type="EMBL" id="KI393569">
    <property type="protein sequence ID" value="ERN08121.1"/>
    <property type="molecule type" value="Genomic_DNA"/>
</dbReference>